<protein>
    <submittedName>
        <fullName evidence="2">Uncharacterized protein</fullName>
    </submittedName>
</protein>
<dbReference type="EMBL" id="JACEIK010009909">
    <property type="protein sequence ID" value="MCE3214806.1"/>
    <property type="molecule type" value="Genomic_DNA"/>
</dbReference>
<dbReference type="Proteomes" id="UP000823775">
    <property type="component" value="Unassembled WGS sequence"/>
</dbReference>
<reference evidence="2 3" key="1">
    <citation type="journal article" date="2021" name="BMC Genomics">
        <title>Datura genome reveals duplications of psychoactive alkaloid biosynthetic genes and high mutation rate following tissue culture.</title>
        <authorList>
            <person name="Rajewski A."/>
            <person name="Carter-House D."/>
            <person name="Stajich J."/>
            <person name="Litt A."/>
        </authorList>
    </citation>
    <scope>NUCLEOTIDE SEQUENCE [LARGE SCALE GENOMIC DNA]</scope>
    <source>
        <strain evidence="2">AR-01</strain>
    </source>
</reference>
<evidence type="ECO:0000313" key="3">
    <source>
        <dbReference type="Proteomes" id="UP000823775"/>
    </source>
</evidence>
<name>A0ABS8WTG5_DATST</name>
<proteinExistence type="predicted"/>
<organism evidence="2 3">
    <name type="scientific">Datura stramonium</name>
    <name type="common">Jimsonweed</name>
    <name type="synonym">Common thornapple</name>
    <dbReference type="NCBI Taxonomy" id="4076"/>
    <lineage>
        <taxon>Eukaryota</taxon>
        <taxon>Viridiplantae</taxon>
        <taxon>Streptophyta</taxon>
        <taxon>Embryophyta</taxon>
        <taxon>Tracheophyta</taxon>
        <taxon>Spermatophyta</taxon>
        <taxon>Magnoliopsida</taxon>
        <taxon>eudicotyledons</taxon>
        <taxon>Gunneridae</taxon>
        <taxon>Pentapetalae</taxon>
        <taxon>asterids</taxon>
        <taxon>lamiids</taxon>
        <taxon>Solanales</taxon>
        <taxon>Solanaceae</taxon>
        <taxon>Solanoideae</taxon>
        <taxon>Datureae</taxon>
        <taxon>Datura</taxon>
    </lineage>
</organism>
<feature type="region of interest" description="Disordered" evidence="1">
    <location>
        <begin position="55"/>
        <end position="74"/>
    </location>
</feature>
<evidence type="ECO:0000313" key="2">
    <source>
        <dbReference type="EMBL" id="MCE3214806.1"/>
    </source>
</evidence>
<gene>
    <name evidence="2" type="ORF">HAX54_053355</name>
</gene>
<comment type="caution">
    <text evidence="2">The sequence shown here is derived from an EMBL/GenBank/DDBJ whole genome shotgun (WGS) entry which is preliminary data.</text>
</comment>
<accession>A0ABS8WTG5</accession>
<sequence>MVRGREEGGGIGACRKWRPAKGEREAADIVWSCCCSRVREEEGVVAVTAVAGSGEKREEGGGATVAGSGEGREKREVGLPEIMEVVLGWEREEQ</sequence>
<feature type="non-terminal residue" evidence="2">
    <location>
        <position position="94"/>
    </location>
</feature>
<evidence type="ECO:0000256" key="1">
    <source>
        <dbReference type="SAM" id="MobiDB-lite"/>
    </source>
</evidence>
<keyword evidence="3" id="KW-1185">Reference proteome</keyword>